<reference evidence="2 3" key="1">
    <citation type="submission" date="2016-10" db="EMBL/GenBank/DDBJ databases">
        <authorList>
            <person name="de Groot N.N."/>
        </authorList>
    </citation>
    <scope>NUCLEOTIDE SEQUENCE [LARGE SCALE GENOMIC DNA]</scope>
    <source>
        <strain evidence="2 3">OK461</strain>
    </source>
</reference>
<organism evidence="2 3">
    <name type="scientific">Streptomyces mirabilis</name>
    <dbReference type="NCBI Taxonomy" id="68239"/>
    <lineage>
        <taxon>Bacteria</taxon>
        <taxon>Bacillati</taxon>
        <taxon>Actinomycetota</taxon>
        <taxon>Actinomycetes</taxon>
        <taxon>Kitasatosporales</taxon>
        <taxon>Streptomycetaceae</taxon>
        <taxon>Streptomyces</taxon>
    </lineage>
</organism>
<feature type="compositionally biased region" description="Pro residues" evidence="1">
    <location>
        <begin position="20"/>
        <end position="29"/>
    </location>
</feature>
<name>A0A1I2Y261_9ACTN</name>
<feature type="region of interest" description="Disordered" evidence="1">
    <location>
        <begin position="1"/>
        <end position="65"/>
    </location>
</feature>
<feature type="compositionally biased region" description="Basic and acidic residues" evidence="1">
    <location>
        <begin position="381"/>
        <end position="412"/>
    </location>
</feature>
<proteinExistence type="predicted"/>
<evidence type="ECO:0000313" key="2">
    <source>
        <dbReference type="EMBL" id="SFH19725.1"/>
    </source>
</evidence>
<gene>
    <name evidence="2" type="ORF">SAMN02787118_1575</name>
</gene>
<accession>A0A1I2Y261</accession>
<feature type="compositionally biased region" description="Low complexity" evidence="1">
    <location>
        <begin position="30"/>
        <end position="62"/>
    </location>
</feature>
<dbReference type="RefSeq" id="WP_177324436.1">
    <property type="nucleotide sequence ID" value="NZ_FONR01000057.1"/>
</dbReference>
<feature type="compositionally biased region" description="Low complexity" evidence="1">
    <location>
        <begin position="1"/>
        <end position="19"/>
    </location>
</feature>
<protein>
    <submittedName>
        <fullName evidence="2">Uncharacterized protein</fullName>
    </submittedName>
</protein>
<evidence type="ECO:0000313" key="3">
    <source>
        <dbReference type="Proteomes" id="UP000181942"/>
    </source>
</evidence>
<sequence>MAVTQPAAPSAPAPAVTVPPARPAAPAPPSAAAFTARPPAAASGPAVPPVSSVSSVSSAGEEAGSGGGCAVRLAGPVPGALAHRYAALPPPLRVALAALRLEVLLGDPRDAANPCSLPALAAPAPAPASSAGAAGAGEGRAGRAGALLTAAGLGRVRAADQRVRALRPLLRRDLALGHAALTWGGPGMPPAQRVRGQAAESSPVSSPVPAALLGPAALVAAAGSVLRQAALTVAGRGGEPALRQWQPVLAAAFADLLACESLTCVALRRPAAPGPGPGAGLLGAVAGYVVPTVLADVLAQLGLVLAECGHGPASTGGGMLAKLTRDLPLAGVDAAGAAHWQARLARALPALAAEEPRTAHRGPVPAPFRLADPPAPAAAGEQRDGHTPDGHESGRLTPDGHETDGHETDGHEPGGYGVGGDSVVLSGLLRAGAARADGADGAGGAGGADTGRAALGALARRLLTEQRALRRPCRTAGADPGAVAARALADRQALLWLAAAVLGVREAADDGRGLFLGGTHWALLALTGIAGRLGVPLPGPAPDPRAPVWTELAGRVRRGVDCDVYATRLLW</sequence>
<dbReference type="AlphaFoldDB" id="A0A1I2Y261"/>
<dbReference type="EMBL" id="FONR01000057">
    <property type="protein sequence ID" value="SFH19725.1"/>
    <property type="molecule type" value="Genomic_DNA"/>
</dbReference>
<dbReference type="Proteomes" id="UP000181942">
    <property type="component" value="Unassembled WGS sequence"/>
</dbReference>
<evidence type="ECO:0000256" key="1">
    <source>
        <dbReference type="SAM" id="MobiDB-lite"/>
    </source>
</evidence>
<feature type="region of interest" description="Disordered" evidence="1">
    <location>
        <begin position="355"/>
        <end position="417"/>
    </location>
</feature>